<keyword evidence="2" id="KW-1185">Reference proteome</keyword>
<evidence type="ECO:0000313" key="1">
    <source>
        <dbReference type="EMBL" id="CAF1656733.1"/>
    </source>
</evidence>
<dbReference type="EMBL" id="CAJNOR010010796">
    <property type="protein sequence ID" value="CAF1656733.1"/>
    <property type="molecule type" value="Genomic_DNA"/>
</dbReference>
<evidence type="ECO:0000313" key="2">
    <source>
        <dbReference type="Proteomes" id="UP000663828"/>
    </source>
</evidence>
<gene>
    <name evidence="1" type="ORF">XAT740_LOCUS56055</name>
</gene>
<dbReference type="AlphaFoldDB" id="A0A816F5C8"/>
<sequence>MAPLAFECQLWSIRPNVARYPSNSWPVPALNYVCSLILERQVEAEIKIAARNIVKCDILLDIQSTRSHQQYNEMGRMTLRRSLIQKGFADEYVVMLNGLLVIQTIYHQQLIQEIGQPVTLTGEWKIKGNDRKANHSSCHYATKMRRVQIDGDSINSVGLEEEQHCNYRRLLVSYGVHLSQTRQIVSLRHTTLMPSIRGLPALIAMIFAPTIELRLDEEGQMKTGVLCGLGFNPVTNTSLYPDHDIDIGFDVQISTEDLVRINEIRKQMNLALYSAESAGNRDLMRSVRRIICTELQKLLEAKRPPSRNNYFGT</sequence>
<comment type="caution">
    <text evidence="1">The sequence shown here is derived from an EMBL/GenBank/DDBJ whole genome shotgun (WGS) entry which is preliminary data.</text>
</comment>
<protein>
    <submittedName>
        <fullName evidence="1">Uncharacterized protein</fullName>
    </submittedName>
</protein>
<feature type="non-terminal residue" evidence="1">
    <location>
        <position position="1"/>
    </location>
</feature>
<name>A0A816F5C8_ADIRI</name>
<proteinExistence type="predicted"/>
<reference evidence="1" key="1">
    <citation type="submission" date="2021-02" db="EMBL/GenBank/DDBJ databases">
        <authorList>
            <person name="Nowell W R."/>
        </authorList>
    </citation>
    <scope>NUCLEOTIDE SEQUENCE</scope>
</reference>
<dbReference type="Proteomes" id="UP000663828">
    <property type="component" value="Unassembled WGS sequence"/>
</dbReference>
<organism evidence="1 2">
    <name type="scientific">Adineta ricciae</name>
    <name type="common">Rotifer</name>
    <dbReference type="NCBI Taxonomy" id="249248"/>
    <lineage>
        <taxon>Eukaryota</taxon>
        <taxon>Metazoa</taxon>
        <taxon>Spiralia</taxon>
        <taxon>Gnathifera</taxon>
        <taxon>Rotifera</taxon>
        <taxon>Eurotatoria</taxon>
        <taxon>Bdelloidea</taxon>
        <taxon>Adinetida</taxon>
        <taxon>Adinetidae</taxon>
        <taxon>Adineta</taxon>
    </lineage>
</organism>
<accession>A0A816F5C8</accession>